<proteinExistence type="predicted"/>
<geneLocation type="mitochondrion" evidence="1"/>
<evidence type="ECO:0000313" key="1">
    <source>
        <dbReference type="EMBL" id="ART30312.1"/>
    </source>
</evidence>
<organism evidence="1">
    <name type="scientific">Utricularia reniformis</name>
    <dbReference type="NCBI Taxonomy" id="192314"/>
    <lineage>
        <taxon>Eukaryota</taxon>
        <taxon>Viridiplantae</taxon>
        <taxon>Streptophyta</taxon>
        <taxon>Embryophyta</taxon>
        <taxon>Tracheophyta</taxon>
        <taxon>Spermatophyta</taxon>
        <taxon>Magnoliopsida</taxon>
        <taxon>eudicotyledons</taxon>
        <taxon>Gunneridae</taxon>
        <taxon>Pentapetalae</taxon>
        <taxon>asterids</taxon>
        <taxon>lamiids</taxon>
        <taxon>Lamiales</taxon>
        <taxon>Lentibulariaceae</taxon>
        <taxon>Utricularia</taxon>
    </lineage>
</organism>
<protein>
    <submittedName>
        <fullName evidence="1">Uncharacterized protein</fullName>
    </submittedName>
</protein>
<dbReference type="EMBL" id="KY774314">
    <property type="protein sequence ID" value="ART30312.1"/>
    <property type="molecule type" value="Genomic_DNA"/>
</dbReference>
<sequence length="78" mass="8855">MGNRIKVIESYLTLSLLEALPERFAVSKNSLERTTMLGCLWRFKSGTGILEQEDMHRFGTLPLIAATGSDIRIRERES</sequence>
<dbReference type="AlphaFoldDB" id="A0A1Y0AYS8"/>
<reference evidence="1" key="1">
    <citation type="submission" date="2017-03" db="EMBL/GenBank/DDBJ databases">
        <title>The mitochondrial genome of the carnivorous plant Utricularia reniformis (Lentibulariaceae): structure, comparative analysis and evolutionary landmarks.</title>
        <authorList>
            <person name="Silva S.R."/>
            <person name="Alvarenga D.O."/>
            <person name="Michael T.P."/>
            <person name="Miranda V.F.O."/>
            <person name="Varani A.M."/>
        </authorList>
    </citation>
    <scope>NUCLEOTIDE SEQUENCE</scope>
</reference>
<name>A0A1Y0AYS8_9LAMI</name>
<gene>
    <name evidence="1" type="ORF">AEK19_MT0790</name>
</gene>
<accession>A0A1Y0AYS8</accession>
<keyword evidence="1" id="KW-0496">Mitochondrion</keyword>